<keyword evidence="3" id="KW-1185">Reference proteome</keyword>
<sequence length="232" mass="24166">MTRRALAVRHVAFEDLGLLEPLLRSRGYTVDYLDAGLDPITPEVLAAPDVVVVLGGPIGLGDLDAYPFLAGERAALAARLAAGRPTLGICLGAQLIASALGAAVTPTGKKEIGYAPLSFTPAGRASLLAPLADVPVLHWHGDQFAIPAGSVTLAETPGFPYQAFRPAPGVLALQFHLEADHTRLEPWLIGHAVELAAAGVDLDRLRADAAAHGPALADAARTVFSAWLDEAR</sequence>
<dbReference type="NCBIfam" id="NF005458">
    <property type="entry name" value="PRK07053.1"/>
    <property type="match status" value="1"/>
</dbReference>
<accession>A0ABZ1I3H3</accession>
<dbReference type="PANTHER" id="PTHR42695">
    <property type="entry name" value="GLUTAMINE AMIDOTRANSFERASE YLR126C-RELATED"/>
    <property type="match status" value="1"/>
</dbReference>
<organism evidence="2 3">
    <name type="scientific">Amycolatopsis rhabdoformis</name>
    <dbReference type="NCBI Taxonomy" id="1448059"/>
    <lineage>
        <taxon>Bacteria</taxon>
        <taxon>Bacillati</taxon>
        <taxon>Actinomycetota</taxon>
        <taxon>Actinomycetes</taxon>
        <taxon>Pseudonocardiales</taxon>
        <taxon>Pseudonocardiaceae</taxon>
        <taxon>Amycolatopsis</taxon>
    </lineage>
</organism>
<dbReference type="InterPro" id="IPR017926">
    <property type="entry name" value="GATASE"/>
</dbReference>
<dbReference type="RefSeq" id="WP_326567801.1">
    <property type="nucleotide sequence ID" value="NZ_CP142149.1"/>
</dbReference>
<evidence type="ECO:0000313" key="3">
    <source>
        <dbReference type="Proteomes" id="UP001330812"/>
    </source>
</evidence>
<evidence type="ECO:0000313" key="2">
    <source>
        <dbReference type="EMBL" id="WSE28805.1"/>
    </source>
</evidence>
<dbReference type="CDD" id="cd01741">
    <property type="entry name" value="GATase1_1"/>
    <property type="match status" value="1"/>
</dbReference>
<protein>
    <submittedName>
        <fullName evidence="2">Glutamine amidotransferase</fullName>
    </submittedName>
</protein>
<keyword evidence="2" id="KW-0315">Glutamine amidotransferase</keyword>
<dbReference type="Gene3D" id="3.40.50.880">
    <property type="match status" value="1"/>
</dbReference>
<proteinExistence type="predicted"/>
<dbReference type="PANTHER" id="PTHR42695:SF5">
    <property type="entry name" value="GLUTAMINE AMIDOTRANSFERASE YLR126C-RELATED"/>
    <property type="match status" value="1"/>
</dbReference>
<dbReference type="Pfam" id="PF00117">
    <property type="entry name" value="GATase"/>
    <property type="match status" value="1"/>
</dbReference>
<feature type="domain" description="Glutamine amidotransferase" evidence="1">
    <location>
        <begin position="44"/>
        <end position="186"/>
    </location>
</feature>
<dbReference type="PROSITE" id="PS51273">
    <property type="entry name" value="GATASE_TYPE_1"/>
    <property type="match status" value="1"/>
</dbReference>
<name>A0ABZ1I3H3_9PSEU</name>
<dbReference type="EMBL" id="CP142149">
    <property type="protein sequence ID" value="WSE28805.1"/>
    <property type="molecule type" value="Genomic_DNA"/>
</dbReference>
<dbReference type="Proteomes" id="UP001330812">
    <property type="component" value="Chromosome"/>
</dbReference>
<dbReference type="SUPFAM" id="SSF52317">
    <property type="entry name" value="Class I glutamine amidotransferase-like"/>
    <property type="match status" value="1"/>
</dbReference>
<evidence type="ECO:0000259" key="1">
    <source>
        <dbReference type="Pfam" id="PF00117"/>
    </source>
</evidence>
<dbReference type="InterPro" id="IPR029062">
    <property type="entry name" value="Class_I_gatase-like"/>
</dbReference>
<gene>
    <name evidence="2" type="ORF">VSH64_39215</name>
</gene>
<reference evidence="2 3" key="1">
    <citation type="journal article" date="2015" name="Int. J. Syst. Evol. Microbiol.">
        <title>Amycolatopsis rhabdoformis sp. nov., an actinomycete isolated from a tropical forest soil.</title>
        <authorList>
            <person name="Souza W.R."/>
            <person name="Silva R.E."/>
            <person name="Goodfellow M."/>
            <person name="Busarakam K."/>
            <person name="Figueiro F.S."/>
            <person name="Ferreira D."/>
            <person name="Rodrigues-Filho E."/>
            <person name="Moraes L.A.B."/>
            <person name="Zucchi T.D."/>
        </authorList>
    </citation>
    <scope>NUCLEOTIDE SEQUENCE [LARGE SCALE GENOMIC DNA]</scope>
    <source>
        <strain evidence="2 3">NCIMB 14900</strain>
    </source>
</reference>
<dbReference type="InterPro" id="IPR044992">
    <property type="entry name" value="ChyE-like"/>
</dbReference>